<comment type="caution">
    <text evidence="2">The sequence shown here is derived from an EMBL/GenBank/DDBJ whole genome shotgun (WGS) entry which is preliminary data.</text>
</comment>
<keyword evidence="3" id="KW-1185">Reference proteome</keyword>
<gene>
    <name evidence="2" type="ORF">PBRASI_LOCUS9891</name>
</gene>
<feature type="region of interest" description="Disordered" evidence="1">
    <location>
        <begin position="1"/>
        <end position="27"/>
    </location>
</feature>
<evidence type="ECO:0000313" key="3">
    <source>
        <dbReference type="Proteomes" id="UP000789739"/>
    </source>
</evidence>
<evidence type="ECO:0000256" key="1">
    <source>
        <dbReference type="SAM" id="MobiDB-lite"/>
    </source>
</evidence>
<protein>
    <submittedName>
        <fullName evidence="2">3237_t:CDS:1</fullName>
    </submittedName>
</protein>
<dbReference type="EMBL" id="CAJVPI010002437">
    <property type="protein sequence ID" value="CAG8643351.1"/>
    <property type="molecule type" value="Genomic_DNA"/>
</dbReference>
<dbReference type="AlphaFoldDB" id="A0A9N9DPI7"/>
<feature type="compositionally biased region" description="Polar residues" evidence="1">
    <location>
        <begin position="8"/>
        <end position="24"/>
    </location>
</feature>
<sequence length="352" mass="40249">MTDEKQLTELTKTSNAEEIENTTLKYEENPQELATALKVPKEQINSPFEKRAQIKRELKTLQDAIFKKKDCGTSLKIEIEREESLQNRTNPVGNPTDPKKLASLLKSDLQDILTNDSRDLDQEDYNEILSLVRQIRELGEVKREQYQQNIENIKLNNPRIFDQSRSEIISEAEAQRLLNQDKDNGRYYINYHTYVDLNDKIWIDHYQGDIKQELAKPVSGANKLIENNDHKNMSGGVITKQVEKNQQLDNEFLLKYFQENDIKEISLTPEGNLLIEYNSGKTETITNDQVNRQGLQKVISYYQKNNQTNLNQQDLINKTNSNSPATSPKNGNNSLAALVIGGVLVIGIVVGL</sequence>
<accession>A0A9N9DPI7</accession>
<dbReference type="Proteomes" id="UP000789739">
    <property type="component" value="Unassembled WGS sequence"/>
</dbReference>
<evidence type="ECO:0000313" key="2">
    <source>
        <dbReference type="EMBL" id="CAG8643351.1"/>
    </source>
</evidence>
<organism evidence="2 3">
    <name type="scientific">Paraglomus brasilianum</name>
    <dbReference type="NCBI Taxonomy" id="144538"/>
    <lineage>
        <taxon>Eukaryota</taxon>
        <taxon>Fungi</taxon>
        <taxon>Fungi incertae sedis</taxon>
        <taxon>Mucoromycota</taxon>
        <taxon>Glomeromycotina</taxon>
        <taxon>Glomeromycetes</taxon>
        <taxon>Paraglomerales</taxon>
        <taxon>Paraglomeraceae</taxon>
        <taxon>Paraglomus</taxon>
    </lineage>
</organism>
<name>A0A9N9DPI7_9GLOM</name>
<dbReference type="OrthoDB" id="2442941at2759"/>
<reference evidence="2" key="1">
    <citation type="submission" date="2021-06" db="EMBL/GenBank/DDBJ databases">
        <authorList>
            <person name="Kallberg Y."/>
            <person name="Tangrot J."/>
            <person name="Rosling A."/>
        </authorList>
    </citation>
    <scope>NUCLEOTIDE SEQUENCE</scope>
    <source>
        <strain evidence="2">BR232B</strain>
    </source>
</reference>
<proteinExistence type="predicted"/>